<keyword evidence="7" id="KW-0521">NADP</keyword>
<reference evidence="17" key="1">
    <citation type="submission" date="2016-11" db="EMBL/GenBank/DDBJ databases">
        <authorList>
            <person name="Varghese N."/>
            <person name="Submissions S."/>
        </authorList>
    </citation>
    <scope>NUCLEOTIDE SEQUENCE [LARGE SCALE GENOMIC DNA]</scope>
    <source>
        <strain evidence="17">DSM 16057</strain>
    </source>
</reference>
<evidence type="ECO:0000256" key="2">
    <source>
        <dbReference type="ARBA" id="ARBA00002790"/>
    </source>
</evidence>
<dbReference type="PROSITE" id="PS01136">
    <property type="entry name" value="UPF0034"/>
    <property type="match status" value="1"/>
</dbReference>
<keyword evidence="4 12" id="KW-0285">Flavoprotein</keyword>
<dbReference type="Proteomes" id="UP000184529">
    <property type="component" value="Unassembled WGS sequence"/>
</dbReference>
<evidence type="ECO:0000256" key="6">
    <source>
        <dbReference type="ARBA" id="ARBA00022694"/>
    </source>
</evidence>
<dbReference type="EMBL" id="FQZM01000038">
    <property type="protein sequence ID" value="SHJ51329.1"/>
    <property type="molecule type" value="Genomic_DNA"/>
</dbReference>
<keyword evidence="9 12" id="KW-0560">Oxidoreductase</keyword>
<evidence type="ECO:0000313" key="16">
    <source>
        <dbReference type="EMBL" id="SHJ51329.1"/>
    </source>
</evidence>
<dbReference type="GO" id="GO:0050660">
    <property type="term" value="F:flavin adenine dinucleotide binding"/>
    <property type="evidence" value="ECO:0007669"/>
    <property type="project" value="InterPro"/>
</dbReference>
<proteinExistence type="inferred from homology"/>
<dbReference type="EC" id="1.3.1.-" evidence="12"/>
<evidence type="ECO:0000256" key="10">
    <source>
        <dbReference type="ARBA" id="ARBA00048205"/>
    </source>
</evidence>
<dbReference type="PANTHER" id="PTHR45846">
    <property type="entry name" value="TRNA-DIHYDROURIDINE(47) SYNTHASE [NAD(P)(+)]-LIKE"/>
    <property type="match status" value="1"/>
</dbReference>
<keyword evidence="14" id="KW-0547">Nucleotide-binding</keyword>
<comment type="cofactor">
    <cofactor evidence="1 12 14">
        <name>FMN</name>
        <dbReference type="ChEBI" id="CHEBI:58210"/>
    </cofactor>
</comment>
<organism evidence="16 17">
    <name type="scientific">Desulfofundulus thermosubterraneus DSM 16057</name>
    <dbReference type="NCBI Taxonomy" id="1121432"/>
    <lineage>
        <taxon>Bacteria</taxon>
        <taxon>Bacillati</taxon>
        <taxon>Bacillota</taxon>
        <taxon>Clostridia</taxon>
        <taxon>Eubacteriales</taxon>
        <taxon>Peptococcaceae</taxon>
        <taxon>Desulfofundulus</taxon>
    </lineage>
</organism>
<dbReference type="AlphaFoldDB" id="A0A1M6JXB2"/>
<accession>A0A1M6JXB2</accession>
<feature type="binding site" evidence="14">
    <location>
        <position position="143"/>
    </location>
    <ligand>
        <name>FMN</name>
        <dbReference type="ChEBI" id="CHEBI:58210"/>
    </ligand>
</feature>
<evidence type="ECO:0000256" key="1">
    <source>
        <dbReference type="ARBA" id="ARBA00001917"/>
    </source>
</evidence>
<evidence type="ECO:0000256" key="4">
    <source>
        <dbReference type="ARBA" id="ARBA00022630"/>
    </source>
</evidence>
<feature type="active site" description="Proton donor" evidence="13">
    <location>
        <position position="104"/>
    </location>
</feature>
<evidence type="ECO:0000256" key="7">
    <source>
        <dbReference type="ARBA" id="ARBA00022857"/>
    </source>
</evidence>
<dbReference type="Gene3D" id="1.10.1200.80">
    <property type="entry name" value="Putative flavin oxidoreducatase, domain 2"/>
    <property type="match status" value="1"/>
</dbReference>
<dbReference type="InterPro" id="IPR013785">
    <property type="entry name" value="Aldolase_TIM"/>
</dbReference>
<evidence type="ECO:0000256" key="13">
    <source>
        <dbReference type="PIRSR" id="PIRSR006621-1"/>
    </source>
</evidence>
<keyword evidence="5 12" id="KW-0288">FMN</keyword>
<evidence type="ECO:0000256" key="11">
    <source>
        <dbReference type="ARBA" id="ARBA00048802"/>
    </source>
</evidence>
<keyword evidence="8" id="KW-0694">RNA-binding</keyword>
<evidence type="ECO:0000256" key="3">
    <source>
        <dbReference type="ARBA" id="ARBA00022555"/>
    </source>
</evidence>
<keyword evidence="6 12" id="KW-0819">tRNA processing</keyword>
<evidence type="ECO:0000256" key="14">
    <source>
        <dbReference type="PIRSR" id="PIRSR006621-2"/>
    </source>
</evidence>
<dbReference type="InterPro" id="IPR018517">
    <property type="entry name" value="tRNA_hU_synthase_CS"/>
</dbReference>
<gene>
    <name evidence="16" type="ORF">SAMN02745219_02725</name>
</gene>
<dbReference type="CDD" id="cd02801">
    <property type="entry name" value="DUS_like_FMN"/>
    <property type="match status" value="1"/>
</dbReference>
<evidence type="ECO:0000256" key="12">
    <source>
        <dbReference type="PIRNR" id="PIRNR006621"/>
    </source>
</evidence>
<feature type="binding site" evidence="14">
    <location>
        <begin position="228"/>
        <end position="229"/>
    </location>
    <ligand>
        <name>FMN</name>
        <dbReference type="ChEBI" id="CHEBI:58210"/>
    </ligand>
</feature>
<dbReference type="InterPro" id="IPR024036">
    <property type="entry name" value="tRNA-dHydroUridine_Synthase_C"/>
</dbReference>
<dbReference type="Pfam" id="PF01207">
    <property type="entry name" value="Dus"/>
    <property type="match status" value="1"/>
</dbReference>
<name>A0A1M6JXB2_9FIRM</name>
<comment type="function">
    <text evidence="2 12">Catalyzes the synthesis of 5,6-dihydrouridine (D), a modified base found in the D-loop of most tRNAs, via the reduction of the C5-C6 double bond in target uridines.</text>
</comment>
<feature type="binding site" evidence="14">
    <location>
        <position position="173"/>
    </location>
    <ligand>
        <name>FMN</name>
        <dbReference type="ChEBI" id="CHEBI:58210"/>
    </ligand>
</feature>
<feature type="domain" description="DUS-like FMN-binding" evidence="15">
    <location>
        <begin position="18"/>
        <end position="313"/>
    </location>
</feature>
<evidence type="ECO:0000256" key="9">
    <source>
        <dbReference type="ARBA" id="ARBA00023002"/>
    </source>
</evidence>
<dbReference type="InterPro" id="IPR035587">
    <property type="entry name" value="DUS-like_FMN-bd"/>
</dbReference>
<comment type="catalytic activity">
    <reaction evidence="10">
        <text>a 5,6-dihydrouridine in tRNA + NADP(+) = a uridine in tRNA + NADPH + H(+)</text>
        <dbReference type="Rhea" id="RHEA:23624"/>
        <dbReference type="Rhea" id="RHEA-COMP:13339"/>
        <dbReference type="Rhea" id="RHEA-COMP:13887"/>
        <dbReference type="ChEBI" id="CHEBI:15378"/>
        <dbReference type="ChEBI" id="CHEBI:57783"/>
        <dbReference type="ChEBI" id="CHEBI:58349"/>
        <dbReference type="ChEBI" id="CHEBI:65315"/>
        <dbReference type="ChEBI" id="CHEBI:74443"/>
    </reaction>
</comment>
<feature type="binding site" evidence="14">
    <location>
        <position position="74"/>
    </location>
    <ligand>
        <name>FMN</name>
        <dbReference type="ChEBI" id="CHEBI:58210"/>
    </ligand>
</feature>
<dbReference type="NCBIfam" id="TIGR00737">
    <property type="entry name" value="nifR3_yhdG"/>
    <property type="match status" value="1"/>
</dbReference>
<keyword evidence="17" id="KW-1185">Reference proteome</keyword>
<dbReference type="OrthoDB" id="9764501at2"/>
<keyword evidence="3" id="KW-0820">tRNA-binding</keyword>
<dbReference type="InterPro" id="IPR001269">
    <property type="entry name" value="DUS_fam"/>
</dbReference>
<dbReference type="GO" id="GO:0017150">
    <property type="term" value="F:tRNA dihydrouridine synthase activity"/>
    <property type="evidence" value="ECO:0007669"/>
    <property type="project" value="InterPro"/>
</dbReference>
<dbReference type="Gene3D" id="3.20.20.70">
    <property type="entry name" value="Aldolase class I"/>
    <property type="match status" value="1"/>
</dbReference>
<protein>
    <recommendedName>
        <fullName evidence="12">tRNA-dihydrouridine synthase</fullName>
        <ecNumber evidence="12">1.3.1.-</ecNumber>
    </recommendedName>
</protein>
<comment type="similarity">
    <text evidence="12">Belongs to the dus family.</text>
</comment>
<feature type="binding site" evidence="14">
    <location>
        <begin position="20"/>
        <end position="22"/>
    </location>
    <ligand>
        <name>FMN</name>
        <dbReference type="ChEBI" id="CHEBI:58210"/>
    </ligand>
</feature>
<dbReference type="PIRSF" id="PIRSF006621">
    <property type="entry name" value="Dus"/>
    <property type="match status" value="1"/>
</dbReference>
<dbReference type="GO" id="GO:0000049">
    <property type="term" value="F:tRNA binding"/>
    <property type="evidence" value="ECO:0007669"/>
    <property type="project" value="UniProtKB-KW"/>
</dbReference>
<dbReference type="RefSeq" id="WP_072870409.1">
    <property type="nucleotide sequence ID" value="NZ_FQZM01000038.1"/>
</dbReference>
<comment type="catalytic activity">
    <reaction evidence="11">
        <text>a 5,6-dihydrouridine in tRNA + NAD(+) = a uridine in tRNA + NADH + H(+)</text>
        <dbReference type="Rhea" id="RHEA:54452"/>
        <dbReference type="Rhea" id="RHEA-COMP:13339"/>
        <dbReference type="Rhea" id="RHEA-COMP:13887"/>
        <dbReference type="ChEBI" id="CHEBI:15378"/>
        <dbReference type="ChEBI" id="CHEBI:57540"/>
        <dbReference type="ChEBI" id="CHEBI:57945"/>
        <dbReference type="ChEBI" id="CHEBI:65315"/>
        <dbReference type="ChEBI" id="CHEBI:74443"/>
    </reaction>
</comment>
<dbReference type="STRING" id="1121432.SAMN02745219_02725"/>
<evidence type="ECO:0000259" key="15">
    <source>
        <dbReference type="Pfam" id="PF01207"/>
    </source>
</evidence>
<evidence type="ECO:0000313" key="17">
    <source>
        <dbReference type="Proteomes" id="UP000184529"/>
    </source>
</evidence>
<dbReference type="SUPFAM" id="SSF51395">
    <property type="entry name" value="FMN-linked oxidoreductases"/>
    <property type="match status" value="1"/>
</dbReference>
<dbReference type="InterPro" id="IPR004652">
    <property type="entry name" value="DusB-like"/>
</dbReference>
<sequence length="326" mass="35441">MTVKLLIGDVELANPVIAAPMAGVTDRAYRILAREAGCGLVFTEMISDQALIYGNPRTRIILEHGGEKGPLAVQIFGSNPDYMARAAEIVAGEGADIIDINMGCPTPKIVKNGEGAALMKNPELAAEIVSRVAARVKVPVTVKMRKGWDDDHVNAVELARLVEAAGAAAVTVHGRTRAQFYSGQADWDIIRRVKEAVGIPVIGNGDVRTPLDAKRMLEETGCDGVMIGRASMGNPWIFSRTVHYLATGELLPEPTWEEKIRTALRHLDLLVALKGEYIGVLEMRKHAAWYLKGLRGAARLREKINQAGSVEEMRDILTGNLNGEYL</sequence>
<evidence type="ECO:0000256" key="8">
    <source>
        <dbReference type="ARBA" id="ARBA00022884"/>
    </source>
</evidence>
<evidence type="ECO:0000256" key="5">
    <source>
        <dbReference type="ARBA" id="ARBA00022643"/>
    </source>
</evidence>
<dbReference type="PANTHER" id="PTHR45846:SF1">
    <property type="entry name" value="TRNA-DIHYDROURIDINE(47) SYNTHASE [NAD(P)(+)]-LIKE"/>
    <property type="match status" value="1"/>
</dbReference>